<reference evidence="2" key="1">
    <citation type="submission" date="2020-11" db="EMBL/GenBank/DDBJ databases">
        <title>Sequencing the genomes of 1000 actinobacteria strains.</title>
        <authorList>
            <person name="Klenk H.-P."/>
        </authorList>
    </citation>
    <scope>NUCLEOTIDE SEQUENCE</scope>
    <source>
        <strain evidence="2">DSM 45356</strain>
    </source>
</reference>
<dbReference type="PANTHER" id="PTHR31126:SF1">
    <property type="entry name" value="TYROSINE SPECIFIC PROTEIN PHOSPHATASES DOMAIN-CONTAINING PROTEIN"/>
    <property type="match status" value="1"/>
</dbReference>
<dbReference type="InterPro" id="IPR029021">
    <property type="entry name" value="Prot-tyrosine_phosphatase-like"/>
</dbReference>
<evidence type="ECO:0000256" key="1">
    <source>
        <dbReference type="ARBA" id="ARBA00009580"/>
    </source>
</evidence>
<dbReference type="SUPFAM" id="SSF52799">
    <property type="entry name" value="(Phosphotyrosine protein) phosphatases II"/>
    <property type="match status" value="1"/>
</dbReference>
<dbReference type="InterPro" id="IPR026893">
    <property type="entry name" value="Tyr/Ser_Pase_IphP-type"/>
</dbReference>
<gene>
    <name evidence="2" type="ORF">IW245_006953</name>
</gene>
<keyword evidence="3" id="KW-1185">Reference proteome</keyword>
<dbReference type="RefSeq" id="WP_197007271.1">
    <property type="nucleotide sequence ID" value="NZ_BONS01000019.1"/>
</dbReference>
<comment type="similarity">
    <text evidence="1">Belongs to the protein-tyrosine phosphatase family.</text>
</comment>
<keyword evidence="2" id="KW-0378">Hydrolase</keyword>
<dbReference type="PANTHER" id="PTHR31126">
    <property type="entry name" value="TYROSINE-PROTEIN PHOSPHATASE"/>
    <property type="match status" value="1"/>
</dbReference>
<dbReference type="AlphaFoldDB" id="A0A8J7GXB0"/>
<dbReference type="EC" id="3.1.3.48" evidence="2"/>
<sequence length="232" mass="24912">MFTNAFNFRDLSTADSGRVRPGRVYRSDALTQLDDAEWARFRGLGVRTVLDLRTPEEVVRQGRVRADAAVDYRNLSVLRTFWDTVAYDESQGVARYLCDRYLDMTVEGADELAACLTVLASPDAGPVVFHCAGGKDRTGVLAALVLGLLGAPDDAIVADYARTADTVHLVTARLAAGYGHGHFPPFSACPGEAMDLFLAALRARHGDLDGYVASIGVPASTVAALRTHLRAG</sequence>
<dbReference type="EMBL" id="JADOUF010000001">
    <property type="protein sequence ID" value="MBG6140759.1"/>
    <property type="molecule type" value="Genomic_DNA"/>
</dbReference>
<organism evidence="2 3">
    <name type="scientific">Longispora fulva</name>
    <dbReference type="NCBI Taxonomy" id="619741"/>
    <lineage>
        <taxon>Bacteria</taxon>
        <taxon>Bacillati</taxon>
        <taxon>Actinomycetota</taxon>
        <taxon>Actinomycetes</taxon>
        <taxon>Micromonosporales</taxon>
        <taxon>Micromonosporaceae</taxon>
        <taxon>Longispora</taxon>
    </lineage>
</organism>
<dbReference type="GO" id="GO:0004725">
    <property type="term" value="F:protein tyrosine phosphatase activity"/>
    <property type="evidence" value="ECO:0007669"/>
    <property type="project" value="UniProtKB-EC"/>
</dbReference>
<proteinExistence type="inferred from homology"/>
<evidence type="ECO:0000313" key="2">
    <source>
        <dbReference type="EMBL" id="MBG6140759.1"/>
    </source>
</evidence>
<name>A0A8J7GXB0_9ACTN</name>
<dbReference type="InterPro" id="IPR016130">
    <property type="entry name" value="Tyr_Pase_AS"/>
</dbReference>
<dbReference type="Pfam" id="PF13350">
    <property type="entry name" value="Y_phosphatase3"/>
    <property type="match status" value="1"/>
</dbReference>
<accession>A0A8J7GXB0</accession>
<dbReference type="Gene3D" id="3.90.190.10">
    <property type="entry name" value="Protein tyrosine phosphatase superfamily"/>
    <property type="match status" value="1"/>
</dbReference>
<dbReference type="PROSITE" id="PS00383">
    <property type="entry name" value="TYR_PHOSPHATASE_1"/>
    <property type="match status" value="1"/>
</dbReference>
<comment type="caution">
    <text evidence="2">The sequence shown here is derived from an EMBL/GenBank/DDBJ whole genome shotgun (WGS) entry which is preliminary data.</text>
</comment>
<protein>
    <submittedName>
        <fullName evidence="2">Protein-tyrosine phosphatase</fullName>
        <ecNumber evidence="2">3.1.3.48</ecNumber>
    </submittedName>
</protein>
<evidence type="ECO:0000313" key="3">
    <source>
        <dbReference type="Proteomes" id="UP000622552"/>
    </source>
</evidence>
<dbReference type="Proteomes" id="UP000622552">
    <property type="component" value="Unassembled WGS sequence"/>
</dbReference>